<dbReference type="PANTHER" id="PTHR40434">
    <property type="entry name" value="CUPIN_2 DOMAIN-CONTAINING PROTEIN"/>
    <property type="match status" value="1"/>
</dbReference>
<dbReference type="InterPro" id="IPR014710">
    <property type="entry name" value="RmlC-like_jellyroll"/>
</dbReference>
<gene>
    <name evidence="1" type="ORF">B0I35DRAFT_479324</name>
</gene>
<reference evidence="1" key="1">
    <citation type="journal article" date="2021" name="Nat. Commun.">
        <title>Genetic determinants of endophytism in the Arabidopsis root mycobiome.</title>
        <authorList>
            <person name="Mesny F."/>
            <person name="Miyauchi S."/>
            <person name="Thiergart T."/>
            <person name="Pickel B."/>
            <person name="Atanasova L."/>
            <person name="Karlsson M."/>
            <person name="Huettel B."/>
            <person name="Barry K.W."/>
            <person name="Haridas S."/>
            <person name="Chen C."/>
            <person name="Bauer D."/>
            <person name="Andreopoulos W."/>
            <person name="Pangilinan J."/>
            <person name="LaButti K."/>
            <person name="Riley R."/>
            <person name="Lipzen A."/>
            <person name="Clum A."/>
            <person name="Drula E."/>
            <person name="Henrissat B."/>
            <person name="Kohler A."/>
            <person name="Grigoriev I.V."/>
            <person name="Martin F.M."/>
            <person name="Hacquard S."/>
        </authorList>
    </citation>
    <scope>NUCLEOTIDE SEQUENCE</scope>
    <source>
        <strain evidence="1">MPI-CAGE-CH-0235</strain>
    </source>
</reference>
<dbReference type="InterPro" id="IPR011051">
    <property type="entry name" value="RmlC_Cupin_sf"/>
</dbReference>
<comment type="caution">
    <text evidence="1">The sequence shown here is derived from an EMBL/GenBank/DDBJ whole genome shotgun (WGS) entry which is preliminary data.</text>
</comment>
<evidence type="ECO:0000313" key="2">
    <source>
        <dbReference type="Proteomes" id="UP000813444"/>
    </source>
</evidence>
<keyword evidence="2" id="KW-1185">Reference proteome</keyword>
<dbReference type="Gene3D" id="2.60.120.10">
    <property type="entry name" value="Jelly Rolls"/>
    <property type="match status" value="1"/>
</dbReference>
<evidence type="ECO:0000313" key="1">
    <source>
        <dbReference type="EMBL" id="KAH7316484.1"/>
    </source>
</evidence>
<sequence>MGRQEEDEVRSWGFSNVFEWTDPPNSHYPPHSHAGVTTHLILKGDLTICYPNESNREKKHYGVGSRIDVKAGQVHEVWIGEGGCTMIIGD</sequence>
<dbReference type="PANTHER" id="PTHR40434:SF1">
    <property type="entry name" value="CUPIN TYPE-1 DOMAIN-CONTAINING PROTEIN"/>
    <property type="match status" value="1"/>
</dbReference>
<organism evidence="1 2">
    <name type="scientific">Stachybotrys elegans</name>
    <dbReference type="NCBI Taxonomy" id="80388"/>
    <lineage>
        <taxon>Eukaryota</taxon>
        <taxon>Fungi</taxon>
        <taxon>Dikarya</taxon>
        <taxon>Ascomycota</taxon>
        <taxon>Pezizomycotina</taxon>
        <taxon>Sordariomycetes</taxon>
        <taxon>Hypocreomycetidae</taxon>
        <taxon>Hypocreales</taxon>
        <taxon>Stachybotryaceae</taxon>
        <taxon>Stachybotrys</taxon>
    </lineage>
</organism>
<protein>
    <submittedName>
        <fullName evidence="1">Uncharacterized protein</fullName>
    </submittedName>
</protein>
<dbReference type="EMBL" id="JAGPNK010000008">
    <property type="protein sequence ID" value="KAH7316484.1"/>
    <property type="molecule type" value="Genomic_DNA"/>
</dbReference>
<name>A0A8K0WPH8_9HYPO</name>
<proteinExistence type="predicted"/>
<accession>A0A8K0WPH8</accession>
<dbReference type="SUPFAM" id="SSF51182">
    <property type="entry name" value="RmlC-like cupins"/>
    <property type="match status" value="1"/>
</dbReference>
<dbReference type="Proteomes" id="UP000813444">
    <property type="component" value="Unassembled WGS sequence"/>
</dbReference>
<dbReference type="AlphaFoldDB" id="A0A8K0WPH8"/>
<dbReference type="OrthoDB" id="5270965at2759"/>